<dbReference type="EMBL" id="SNZR01000014">
    <property type="protein sequence ID" value="TDR89199.1"/>
    <property type="molecule type" value="Genomic_DNA"/>
</dbReference>
<evidence type="ECO:0000313" key="6">
    <source>
        <dbReference type="Proteomes" id="UP000295122"/>
    </source>
</evidence>
<evidence type="ECO:0000313" key="5">
    <source>
        <dbReference type="EMBL" id="TDR89199.1"/>
    </source>
</evidence>
<proteinExistence type="inferred from homology"/>
<accession>A0A4V3DXL4</accession>
<dbReference type="OrthoDB" id="7251828at2"/>
<sequence length="433" mass="46060">MIFAAARRAFAVAAIAAATISLSSGAARPEIRVGVVYDLTGPLAASGSKAAYLGTRIAIDMINERGGVAGRRIVPLYADSRSRADAALAEAGRLIGTEKVDLLMGFFSSAHCDPVSAMAEAQKTFTWLTVCVASEVIRDRNLTYVFRPQVQSEHYGEASCDFVAAEAKARFGKEPKDMAVAIIHGEGPYGAGIAAANESRCKALGIRVVAREAYDAAATDLMPLVTKLQRARPDVILHTGYSRDVDLLLRQSRKAGASWGALIGHGAGHAQIDRLRRAYGSDVDYLFNVDPVAAQLLDPETLQPGIGELTAELVRRYEAATGSSEIPTQASSGFNHAWILFTDVAPRALRSHGAIGAEALRAAALETDIPTGGTIQGYGVKFHPPGTPLAGQNKRAMPVVMQYVGQETRVVAPNVIRTAEPVMPLPRGHTYSR</sequence>
<protein>
    <submittedName>
        <fullName evidence="5">Branched-chain amino acid transport system substrate-binding protein</fullName>
    </submittedName>
</protein>
<comment type="caution">
    <text evidence="5">The sequence shown here is derived from an EMBL/GenBank/DDBJ whole genome shotgun (WGS) entry which is preliminary data.</text>
</comment>
<name>A0A4V3DXL4_9HYPH</name>
<dbReference type="AlphaFoldDB" id="A0A4V3DXL4"/>
<dbReference type="InterPro" id="IPR028081">
    <property type="entry name" value="Leu-bd"/>
</dbReference>
<dbReference type="Pfam" id="PF13458">
    <property type="entry name" value="Peripla_BP_6"/>
    <property type="match status" value="1"/>
</dbReference>
<dbReference type="SUPFAM" id="SSF53822">
    <property type="entry name" value="Periplasmic binding protein-like I"/>
    <property type="match status" value="1"/>
</dbReference>
<feature type="domain" description="Leucine-binding protein" evidence="4">
    <location>
        <begin position="30"/>
        <end position="371"/>
    </location>
</feature>
<keyword evidence="6" id="KW-1185">Reference proteome</keyword>
<dbReference type="Gene3D" id="3.40.50.2300">
    <property type="match status" value="2"/>
</dbReference>
<comment type="similarity">
    <text evidence="1">Belongs to the leucine-binding protein family.</text>
</comment>
<dbReference type="CDD" id="cd06340">
    <property type="entry name" value="PBP1_ABC_ligand_binding-like"/>
    <property type="match status" value="1"/>
</dbReference>
<dbReference type="InterPro" id="IPR028082">
    <property type="entry name" value="Peripla_BP_I"/>
</dbReference>
<dbReference type="PANTHER" id="PTHR47151">
    <property type="entry name" value="LEU/ILE/VAL-BINDING ABC TRANSPORTER SUBUNIT"/>
    <property type="match status" value="1"/>
</dbReference>
<reference evidence="5 6" key="1">
    <citation type="submission" date="2019-03" db="EMBL/GenBank/DDBJ databases">
        <title>Genomic Encyclopedia of Type Strains, Phase IV (KMG-IV): sequencing the most valuable type-strain genomes for metagenomic binning, comparative biology and taxonomic classification.</title>
        <authorList>
            <person name="Goeker M."/>
        </authorList>
    </citation>
    <scope>NUCLEOTIDE SEQUENCE [LARGE SCALE GENOMIC DNA]</scope>
    <source>
        <strain evidence="5 6">DSM 25903</strain>
    </source>
</reference>
<evidence type="ECO:0000256" key="2">
    <source>
        <dbReference type="ARBA" id="ARBA00022729"/>
    </source>
</evidence>
<keyword evidence="2 3" id="KW-0732">Signal</keyword>
<evidence type="ECO:0000259" key="4">
    <source>
        <dbReference type="Pfam" id="PF13458"/>
    </source>
</evidence>
<gene>
    <name evidence="5" type="ORF">EV668_3688</name>
</gene>
<dbReference type="Proteomes" id="UP000295122">
    <property type="component" value="Unassembled WGS sequence"/>
</dbReference>
<organism evidence="5 6">
    <name type="scientific">Enterovirga rhinocerotis</name>
    <dbReference type="NCBI Taxonomy" id="1339210"/>
    <lineage>
        <taxon>Bacteria</taxon>
        <taxon>Pseudomonadati</taxon>
        <taxon>Pseudomonadota</taxon>
        <taxon>Alphaproteobacteria</taxon>
        <taxon>Hyphomicrobiales</taxon>
        <taxon>Methylobacteriaceae</taxon>
        <taxon>Enterovirga</taxon>
    </lineage>
</organism>
<dbReference type="PANTHER" id="PTHR47151:SF2">
    <property type="entry name" value="AMINO ACID BINDING PROTEIN"/>
    <property type="match status" value="1"/>
</dbReference>
<evidence type="ECO:0000256" key="1">
    <source>
        <dbReference type="ARBA" id="ARBA00010062"/>
    </source>
</evidence>
<evidence type="ECO:0000256" key="3">
    <source>
        <dbReference type="SAM" id="SignalP"/>
    </source>
</evidence>
<dbReference type="RefSeq" id="WP_133772731.1">
    <property type="nucleotide sequence ID" value="NZ_SNZR01000014.1"/>
</dbReference>
<feature type="chain" id="PRO_5020494552" evidence="3">
    <location>
        <begin position="27"/>
        <end position="433"/>
    </location>
</feature>
<feature type="signal peptide" evidence="3">
    <location>
        <begin position="1"/>
        <end position="26"/>
    </location>
</feature>